<name>A0AAD5Q5M2_PYTIN</name>
<dbReference type="PANTHER" id="PTHR21963:SF1">
    <property type="entry name" value="SPERM-ASSOCIATED ANTIGEN 17"/>
    <property type="match status" value="1"/>
</dbReference>
<feature type="region of interest" description="Disordered" evidence="1">
    <location>
        <begin position="207"/>
        <end position="226"/>
    </location>
</feature>
<protein>
    <submittedName>
        <fullName evidence="2">Uncharacterized protein</fullName>
    </submittedName>
</protein>
<feature type="compositionally biased region" description="Acidic residues" evidence="1">
    <location>
        <begin position="1112"/>
        <end position="1123"/>
    </location>
</feature>
<evidence type="ECO:0000256" key="1">
    <source>
        <dbReference type="SAM" id="MobiDB-lite"/>
    </source>
</evidence>
<evidence type="ECO:0000313" key="3">
    <source>
        <dbReference type="Proteomes" id="UP001209570"/>
    </source>
</evidence>
<keyword evidence="3" id="KW-1185">Reference proteome</keyword>
<organism evidence="2 3">
    <name type="scientific">Pythium insidiosum</name>
    <name type="common">Pythiosis disease agent</name>
    <dbReference type="NCBI Taxonomy" id="114742"/>
    <lineage>
        <taxon>Eukaryota</taxon>
        <taxon>Sar</taxon>
        <taxon>Stramenopiles</taxon>
        <taxon>Oomycota</taxon>
        <taxon>Peronosporomycetes</taxon>
        <taxon>Pythiales</taxon>
        <taxon>Pythiaceae</taxon>
        <taxon>Pythium</taxon>
    </lineage>
</organism>
<feature type="compositionally biased region" description="Basic and acidic residues" evidence="1">
    <location>
        <begin position="216"/>
        <end position="226"/>
    </location>
</feature>
<dbReference type="Proteomes" id="UP001209570">
    <property type="component" value="Unassembled WGS sequence"/>
</dbReference>
<dbReference type="GO" id="GO:1904158">
    <property type="term" value="P:axonemal central apparatus assembly"/>
    <property type="evidence" value="ECO:0007669"/>
    <property type="project" value="TreeGrafter"/>
</dbReference>
<dbReference type="InterPro" id="IPR026173">
    <property type="entry name" value="SPAG17"/>
</dbReference>
<dbReference type="AlphaFoldDB" id="A0AAD5Q5M2"/>
<proteinExistence type="predicted"/>
<gene>
    <name evidence="2" type="ORF">P43SY_001914</name>
</gene>
<feature type="compositionally biased region" description="Basic and acidic residues" evidence="1">
    <location>
        <begin position="1075"/>
        <end position="1089"/>
    </location>
</feature>
<accession>A0AAD5Q5M2</accession>
<dbReference type="EMBL" id="JAKCXM010000216">
    <property type="protein sequence ID" value="KAJ0398427.1"/>
    <property type="molecule type" value="Genomic_DNA"/>
</dbReference>
<dbReference type="InterPro" id="IPR047002">
    <property type="entry name" value="Tcp10_C_sf"/>
</dbReference>
<evidence type="ECO:0000313" key="2">
    <source>
        <dbReference type="EMBL" id="KAJ0398427.1"/>
    </source>
</evidence>
<dbReference type="Gene3D" id="2.60.450.20">
    <property type="match status" value="1"/>
</dbReference>
<comment type="caution">
    <text evidence="2">The sequence shown here is derived from an EMBL/GenBank/DDBJ whole genome shotgun (WGS) entry which is preliminary data.</text>
</comment>
<dbReference type="PANTHER" id="PTHR21963">
    <property type="entry name" value="PF6"/>
    <property type="match status" value="1"/>
</dbReference>
<sequence length="1230" mass="134835">MASPARRWSFHSVLLASGQSAIELASRQGVIAALAGDAELAAWSRQTSYRVIQRTDVEASLRMLLEDRARAEMEAAQTPGDGEDSGLSSPPTESAPVIDVVLTPETLALGFQRLVADDKRSFLAAGAAPYDAGAAETSPSSAATEDATPPARIYLLTDYPATRAEVHALLSVGEMERDATAGGKPLLPLIDGVVVVLDTLRELRERRRSLSQSTNGDDRRKSVSRHVDGDLKDASLDRSVAASAAFQQASPFVKELLAASSIGALEWSDFVFTDLPCCSSVTESKPVAELVKDLTTALDALGSQKAAFKEWVANVQIRPFPSSSDNDQFVRDILAGYSSSIDRVYPPSMTVAVVVAAMRDAVSIVVEGSDSVRDPEDNNDATPEPFMEHGDTAAIRLAIAYDLYYHGQEGYEDSNTTPSHFKGDRIDCLEKRMWRASDLPGVGNAGRKWLPREPRLSLSERLVRDAELTTFTPTTISLRHIHLVQQLLRFEDLLGVPWKGRLRARSHIEQLSEDVLPQRLAELVRESPLVLKEYDESQDALLVAILNATAPGRFRTTTWSAKDHVRHRPAFKDWKRELPFPPEYLTPRTEVARNACVPLSSGELTVVSEKCSILYPSDQSIVRLFQCPSAPSWLTVSLDGLLTIREGRRMARKPDGHGTVAVTHTVLGGVSISVSSDGLIVQRSPCLKTESYRVISGRGSVTCVSRDGARQILLPNGDTISISADGTQRERDGAAQRIAVAVDPETNALIEARESGVLIVTHTDGSRIAYHRNGTRILTTASRSHALVTAPGFADTCIDIGVNLAAQRHGDGQRVAVTKGGLRTRSIVRASDGAQLEAQYNTKVVAEVNGRVVVSRLDGARVVAKDSGRVEFLPSSLDHAAVHSAEDDDRDVLEHNGVYYFSCRDGAFSLCDAEQNAFHVDIGDGRGIPSVSAQLAGVLSEADAEKYGVQPIPARPVINDPIEPFLFVLHGDGTGTEILRERDDHVISDQFAKLQLEFTVVRQLQQLRPFESSRVDAMLQSVERWREWERLREATKDRFKVEDPRSNEQLSQEVVVQRKVLAAYKAVRAKKKLERQKQREQQRKLRQSDEPTADQGQADGDDEELAFLGSDSDADSTGDVDVEVDDPDELMWTAYSAADTDGFGRLSLMQARHGLVEVLGVGISVKELTELLKKFRQSEPFEITFDVFVDLAHAFKKRIMDDDEADEGDNNAEQQAPPRLRLAALEGERS</sequence>
<reference evidence="2" key="1">
    <citation type="submission" date="2021-12" db="EMBL/GenBank/DDBJ databases">
        <title>Prjna785345.</title>
        <authorList>
            <person name="Rujirawat T."/>
            <person name="Krajaejun T."/>
        </authorList>
    </citation>
    <scope>NUCLEOTIDE SEQUENCE</scope>
    <source>
        <strain evidence="2">Pi057C3</strain>
    </source>
</reference>
<feature type="region of interest" description="Disordered" evidence="1">
    <location>
        <begin position="72"/>
        <end position="93"/>
    </location>
</feature>
<dbReference type="GO" id="GO:1990716">
    <property type="term" value="C:axonemal central apparatus"/>
    <property type="evidence" value="ECO:0007669"/>
    <property type="project" value="TreeGrafter"/>
</dbReference>
<feature type="region of interest" description="Disordered" evidence="1">
    <location>
        <begin position="1202"/>
        <end position="1230"/>
    </location>
</feature>
<feature type="region of interest" description="Disordered" evidence="1">
    <location>
        <begin position="1072"/>
        <end position="1123"/>
    </location>
</feature>